<feature type="DNA-binding region" description="OmpR/PhoB-type" evidence="9">
    <location>
        <begin position="137"/>
        <end position="236"/>
    </location>
</feature>
<evidence type="ECO:0000259" key="10">
    <source>
        <dbReference type="PROSITE" id="PS50110"/>
    </source>
</evidence>
<dbReference type="Gene3D" id="6.10.250.690">
    <property type="match status" value="1"/>
</dbReference>
<keyword evidence="2" id="KW-0963">Cytoplasm</keyword>
<evidence type="ECO:0000256" key="1">
    <source>
        <dbReference type="ARBA" id="ARBA00004496"/>
    </source>
</evidence>
<evidence type="ECO:0000256" key="7">
    <source>
        <dbReference type="ARBA" id="ARBA00023163"/>
    </source>
</evidence>
<dbReference type="Gene3D" id="3.40.50.2300">
    <property type="match status" value="1"/>
</dbReference>
<keyword evidence="4" id="KW-0902">Two-component regulatory system</keyword>
<dbReference type="GO" id="GO:0000987">
    <property type="term" value="F:cis-regulatory region sequence-specific DNA binding"/>
    <property type="evidence" value="ECO:0007669"/>
    <property type="project" value="UniProtKB-ARBA"/>
</dbReference>
<dbReference type="PANTHER" id="PTHR48111:SF50">
    <property type="entry name" value="KDP OPERON TRANSCRIPTIONAL REGULATORY PROTEIN KDPE"/>
    <property type="match status" value="1"/>
</dbReference>
<evidence type="ECO:0000256" key="6">
    <source>
        <dbReference type="ARBA" id="ARBA00023125"/>
    </source>
</evidence>
<gene>
    <name evidence="12" type="ORF">SAMN05428964_1145</name>
</gene>
<name>A0A285U294_9PROT</name>
<organism evidence="12 13">
    <name type="scientific">Thalassospira xiamenensis</name>
    <dbReference type="NCBI Taxonomy" id="220697"/>
    <lineage>
        <taxon>Bacteria</taxon>
        <taxon>Pseudomonadati</taxon>
        <taxon>Pseudomonadota</taxon>
        <taxon>Alphaproteobacteria</taxon>
        <taxon>Rhodospirillales</taxon>
        <taxon>Thalassospiraceae</taxon>
        <taxon>Thalassospira</taxon>
    </lineage>
</organism>
<feature type="domain" description="Response regulatory" evidence="10">
    <location>
        <begin position="14"/>
        <end position="127"/>
    </location>
</feature>
<evidence type="ECO:0000256" key="4">
    <source>
        <dbReference type="ARBA" id="ARBA00023012"/>
    </source>
</evidence>
<dbReference type="GO" id="GO:0045893">
    <property type="term" value="P:positive regulation of DNA-templated transcription"/>
    <property type="evidence" value="ECO:0007669"/>
    <property type="project" value="UniProtKB-ARBA"/>
</dbReference>
<dbReference type="PROSITE" id="PS51755">
    <property type="entry name" value="OMPR_PHOB"/>
    <property type="match status" value="1"/>
</dbReference>
<feature type="domain" description="OmpR/PhoB-type" evidence="11">
    <location>
        <begin position="137"/>
        <end position="236"/>
    </location>
</feature>
<comment type="subcellular location">
    <subcellularLocation>
        <location evidence="1">Cytoplasm</location>
    </subcellularLocation>
</comment>
<evidence type="ECO:0000256" key="2">
    <source>
        <dbReference type="ARBA" id="ARBA00022490"/>
    </source>
</evidence>
<sequence>MAVRKETDMRDQAKVLIIDDEPQIRKFLRISLGAQGYEVIEAENGKSGIEKCALETPHLVILDLGLPDLDGQEVLAKIREWSEVPIIVLSVRANEEEKVTALDHGANDYVTKPFGIAELIARVRVILRSRKSEDLTSSEIVSGDLKIDLAAHRVFKGENELKLTKKEFALLTLLARNAGRIVTHQQILREIWGPAQESETHYLRIYIGHLRQKLGDDPLNPIYIENEPGVGYRFRRIED</sequence>
<dbReference type="SUPFAM" id="SSF52172">
    <property type="entry name" value="CheY-like"/>
    <property type="match status" value="1"/>
</dbReference>
<proteinExistence type="predicted"/>
<keyword evidence="3 8" id="KW-0597">Phosphoprotein</keyword>
<dbReference type="InterPro" id="IPR011006">
    <property type="entry name" value="CheY-like_superfamily"/>
</dbReference>
<feature type="modified residue" description="4-aspartylphosphate" evidence="8">
    <location>
        <position position="63"/>
    </location>
</feature>
<dbReference type="FunFam" id="3.40.50.2300:FF:000021">
    <property type="entry name" value="Two-component system response regulator KdpE"/>
    <property type="match status" value="1"/>
</dbReference>
<dbReference type="PANTHER" id="PTHR48111">
    <property type="entry name" value="REGULATOR OF RPOS"/>
    <property type="match status" value="1"/>
</dbReference>
<evidence type="ECO:0000256" key="8">
    <source>
        <dbReference type="PROSITE-ProRule" id="PRU00169"/>
    </source>
</evidence>
<evidence type="ECO:0000256" key="9">
    <source>
        <dbReference type="PROSITE-ProRule" id="PRU01091"/>
    </source>
</evidence>
<evidence type="ECO:0000256" key="3">
    <source>
        <dbReference type="ARBA" id="ARBA00022553"/>
    </source>
</evidence>
<dbReference type="RefSeq" id="WP_249278184.1">
    <property type="nucleotide sequence ID" value="NZ_OBMM01000014.1"/>
</dbReference>
<dbReference type="Gene3D" id="1.10.10.10">
    <property type="entry name" value="Winged helix-like DNA-binding domain superfamily/Winged helix DNA-binding domain"/>
    <property type="match status" value="1"/>
</dbReference>
<evidence type="ECO:0000256" key="5">
    <source>
        <dbReference type="ARBA" id="ARBA00023015"/>
    </source>
</evidence>
<dbReference type="SMART" id="SM00862">
    <property type="entry name" value="Trans_reg_C"/>
    <property type="match status" value="1"/>
</dbReference>
<dbReference type="GO" id="GO:0000156">
    <property type="term" value="F:phosphorelay response regulator activity"/>
    <property type="evidence" value="ECO:0007669"/>
    <property type="project" value="TreeGrafter"/>
</dbReference>
<evidence type="ECO:0000259" key="11">
    <source>
        <dbReference type="PROSITE" id="PS51755"/>
    </source>
</evidence>
<keyword evidence="7" id="KW-0804">Transcription</keyword>
<keyword evidence="5" id="KW-0805">Transcription regulation</keyword>
<keyword evidence="6 9" id="KW-0238">DNA-binding</keyword>
<dbReference type="PROSITE" id="PS50110">
    <property type="entry name" value="RESPONSE_REGULATORY"/>
    <property type="match status" value="1"/>
</dbReference>
<protein>
    <submittedName>
        <fullName evidence="12">Two-component system, OmpR family, KDP operon response regulator KdpE</fullName>
    </submittedName>
</protein>
<reference evidence="12 13" key="1">
    <citation type="submission" date="2017-08" db="EMBL/GenBank/DDBJ databases">
        <authorList>
            <person name="de Groot N.N."/>
        </authorList>
    </citation>
    <scope>NUCLEOTIDE SEQUENCE [LARGE SCALE GENOMIC DNA]</scope>
    <source>
        <strain evidence="12 13">USBA 78</strain>
    </source>
</reference>
<dbReference type="EMBL" id="OBMM01000014">
    <property type="protein sequence ID" value="SOC31177.1"/>
    <property type="molecule type" value="Genomic_DNA"/>
</dbReference>
<dbReference type="InterPro" id="IPR039420">
    <property type="entry name" value="WalR-like"/>
</dbReference>
<dbReference type="AlphaFoldDB" id="A0A285U294"/>
<dbReference type="CDD" id="cd00383">
    <property type="entry name" value="trans_reg_C"/>
    <property type="match status" value="1"/>
</dbReference>
<dbReference type="GO" id="GO:0005829">
    <property type="term" value="C:cytosol"/>
    <property type="evidence" value="ECO:0007669"/>
    <property type="project" value="TreeGrafter"/>
</dbReference>
<dbReference type="GO" id="GO:0032993">
    <property type="term" value="C:protein-DNA complex"/>
    <property type="evidence" value="ECO:0007669"/>
    <property type="project" value="TreeGrafter"/>
</dbReference>
<dbReference type="InterPro" id="IPR036388">
    <property type="entry name" value="WH-like_DNA-bd_sf"/>
</dbReference>
<dbReference type="InterPro" id="IPR001867">
    <property type="entry name" value="OmpR/PhoB-type_DNA-bd"/>
</dbReference>
<dbReference type="InterPro" id="IPR001789">
    <property type="entry name" value="Sig_transdc_resp-reg_receiver"/>
</dbReference>
<evidence type="ECO:0000313" key="13">
    <source>
        <dbReference type="Proteomes" id="UP000219068"/>
    </source>
</evidence>
<accession>A0A285U294</accession>
<dbReference type="Proteomes" id="UP000219068">
    <property type="component" value="Unassembled WGS sequence"/>
</dbReference>
<dbReference type="GO" id="GO:0042802">
    <property type="term" value="F:identical protein binding"/>
    <property type="evidence" value="ECO:0007669"/>
    <property type="project" value="UniProtKB-ARBA"/>
</dbReference>
<dbReference type="CDD" id="cd17620">
    <property type="entry name" value="REC_OmpR_KdpE-like"/>
    <property type="match status" value="1"/>
</dbReference>
<dbReference type="SMART" id="SM00448">
    <property type="entry name" value="REC"/>
    <property type="match status" value="1"/>
</dbReference>
<evidence type="ECO:0000313" key="12">
    <source>
        <dbReference type="EMBL" id="SOC31177.1"/>
    </source>
</evidence>
<dbReference type="Pfam" id="PF00072">
    <property type="entry name" value="Response_reg"/>
    <property type="match status" value="1"/>
</dbReference>
<dbReference type="Pfam" id="PF00486">
    <property type="entry name" value="Trans_reg_C"/>
    <property type="match status" value="1"/>
</dbReference>